<dbReference type="SUPFAM" id="SSF52540">
    <property type="entry name" value="P-loop containing nucleoside triphosphate hydrolases"/>
    <property type="match status" value="1"/>
</dbReference>
<dbReference type="SUPFAM" id="SSF56784">
    <property type="entry name" value="HAD-like"/>
    <property type="match status" value="1"/>
</dbReference>
<dbReference type="Gene3D" id="3.40.50.300">
    <property type="entry name" value="P-loop containing nucleotide triphosphate hydrolases"/>
    <property type="match status" value="1"/>
</dbReference>
<dbReference type="InterPro" id="IPR023214">
    <property type="entry name" value="HAD_sf"/>
</dbReference>
<dbReference type="SUPFAM" id="SSF53271">
    <property type="entry name" value="PRTase-like"/>
    <property type="match status" value="1"/>
</dbReference>
<sequence length="717" mass="79385">MEQIPTSAMAAQPKQIEKVRPVVIGIYGISGCGKSHLIKGLKNALSVQDEDCPDFAFYDGSASIARVTEGGLAAFQAMSPEKQTEHRQLAINAIRQECVETGRIGVVAGHYMLYSDERQTSETVATANDLATFTHILYLDVPAGIVAQRRRDDRIKQRGHLHVDRLQDWKVREQEALRTVCRENKILFLILSGLSSTLVTDVCTMLRHFQRHAKDRANWETVEAVLKKWLQSTPCRLETVMVLDGDKTLAPHDTGSMFWQVAKTMEADLAEGNDFRSLLLEDVGQGKCPLKTLFSGPLRYSELAFRQAVLMYEEIADTAQFDAICEQVASQVTMYPEFVKFLRVVAETTHARAIVVTCGVAHIWNKVLRNHGFSESVHVIGSGRLGDGYVVTADLKRELVTHLRNIHDMDVFAFGDSPLDLPMLKAAPQGKQFVVVGDEKIRSKSMEVELSKMESLRTFGFQQILLPGTVPPRLTVKDLPVTQLDNFNFLKAVHHRKRVGPEFIVAPTCTALQLSSAMRNAENSGPTLREAHRRVGWYLATEHVPKIAGLEKYGIKHTQGGMTDGWRLRDEAKTTIVALMRGGEPMAFGVSDAFPLAYFVHAKEPVQLKREHILGQTQILLVDSVVNNGDSVVEFVEHIRSVDACIRVVVITGVIQAESIGVVGDACGSSTRGGKIGVLLEEDPKVSVVALRESVNKYTGKGGTDTGHRLFNTTHMD</sequence>
<dbReference type="AlphaFoldDB" id="A0A8H3U965"/>
<dbReference type="Gene3D" id="3.40.50.1000">
    <property type="entry name" value="HAD superfamily/HAD-like"/>
    <property type="match status" value="1"/>
</dbReference>
<dbReference type="Pfam" id="PF14681">
    <property type="entry name" value="UPRTase"/>
    <property type="match status" value="1"/>
</dbReference>
<dbReference type="GO" id="GO:0005737">
    <property type="term" value="C:cytoplasm"/>
    <property type="evidence" value="ECO:0007669"/>
    <property type="project" value="TreeGrafter"/>
</dbReference>
<dbReference type="GO" id="GO:0036424">
    <property type="term" value="F:L-phosphoserine phosphatase activity"/>
    <property type="evidence" value="ECO:0007669"/>
    <property type="project" value="TreeGrafter"/>
</dbReference>
<evidence type="ECO:0000259" key="1">
    <source>
        <dbReference type="Pfam" id="PF14681"/>
    </source>
</evidence>
<dbReference type="EMBL" id="WNWQ01000609">
    <property type="protein sequence ID" value="KAE9965443.1"/>
    <property type="molecule type" value="Genomic_DNA"/>
</dbReference>
<dbReference type="GO" id="GO:0006564">
    <property type="term" value="P:L-serine biosynthetic process"/>
    <property type="evidence" value="ECO:0007669"/>
    <property type="project" value="TreeGrafter"/>
</dbReference>
<dbReference type="Proteomes" id="UP000433883">
    <property type="component" value="Unassembled WGS sequence"/>
</dbReference>
<protein>
    <recommendedName>
        <fullName evidence="1">Phosphoribosyltransferase domain-containing protein</fullName>
    </recommendedName>
</protein>
<proteinExistence type="predicted"/>
<evidence type="ECO:0000313" key="3">
    <source>
        <dbReference type="Proteomes" id="UP000433883"/>
    </source>
</evidence>
<evidence type="ECO:0000313" key="2">
    <source>
        <dbReference type="EMBL" id="KAE9965443.1"/>
    </source>
</evidence>
<name>A0A8H3U965_VENIN</name>
<dbReference type="Gene3D" id="3.40.50.2020">
    <property type="match status" value="1"/>
</dbReference>
<gene>
    <name evidence="2" type="ORF">BLS_007634</name>
</gene>
<dbReference type="PANTHER" id="PTHR43344">
    <property type="entry name" value="PHOSPHOSERINE PHOSPHATASE"/>
    <property type="match status" value="1"/>
</dbReference>
<dbReference type="InterPro" id="IPR029057">
    <property type="entry name" value="PRTase-like"/>
</dbReference>
<dbReference type="InterPro" id="IPR000836">
    <property type="entry name" value="PRTase_dom"/>
</dbReference>
<dbReference type="InterPro" id="IPR050582">
    <property type="entry name" value="HAD-like_SerB"/>
</dbReference>
<reference evidence="2 3" key="1">
    <citation type="submission" date="2019-11" db="EMBL/GenBank/DDBJ databases">
        <title>Venturia inaequalis Genome Resource.</title>
        <authorList>
            <person name="Lichtner F.J."/>
        </authorList>
    </citation>
    <scope>NUCLEOTIDE SEQUENCE [LARGE SCALE GENOMIC DNA]</scope>
    <source>
        <strain evidence="2">Bline_iso_100314</strain>
    </source>
</reference>
<dbReference type="Pfam" id="PF12710">
    <property type="entry name" value="HAD"/>
    <property type="match status" value="1"/>
</dbReference>
<accession>A0A8H3U965</accession>
<dbReference type="InterPro" id="IPR036412">
    <property type="entry name" value="HAD-like_sf"/>
</dbReference>
<dbReference type="Pfam" id="PF13207">
    <property type="entry name" value="AAA_17"/>
    <property type="match status" value="1"/>
</dbReference>
<comment type="caution">
    <text evidence="2">The sequence shown here is derived from an EMBL/GenBank/DDBJ whole genome shotgun (WGS) entry which is preliminary data.</text>
</comment>
<dbReference type="InterPro" id="IPR027417">
    <property type="entry name" value="P-loop_NTPase"/>
</dbReference>
<organism evidence="2 3">
    <name type="scientific">Venturia inaequalis</name>
    <name type="common">Apple scab fungus</name>
    <dbReference type="NCBI Taxonomy" id="5025"/>
    <lineage>
        <taxon>Eukaryota</taxon>
        <taxon>Fungi</taxon>
        <taxon>Dikarya</taxon>
        <taxon>Ascomycota</taxon>
        <taxon>Pezizomycotina</taxon>
        <taxon>Dothideomycetes</taxon>
        <taxon>Pleosporomycetidae</taxon>
        <taxon>Venturiales</taxon>
        <taxon>Venturiaceae</taxon>
        <taxon>Venturia</taxon>
    </lineage>
</organism>
<dbReference type="CDD" id="cd06223">
    <property type="entry name" value="PRTases_typeI"/>
    <property type="match status" value="1"/>
</dbReference>
<feature type="domain" description="Phosphoribosyltransferase" evidence="1">
    <location>
        <begin position="508"/>
        <end position="713"/>
    </location>
</feature>
<dbReference type="PANTHER" id="PTHR43344:SF20">
    <property type="entry name" value="URACIL PHOSPHORIBOSYLTRANSFERASE"/>
    <property type="match status" value="1"/>
</dbReference>
<dbReference type="GO" id="GO:0000287">
    <property type="term" value="F:magnesium ion binding"/>
    <property type="evidence" value="ECO:0007669"/>
    <property type="project" value="TreeGrafter"/>
</dbReference>